<organism evidence="4 5">
    <name type="scientific">Xiphophorus maculatus</name>
    <name type="common">Southern platyfish</name>
    <name type="synonym">Platypoecilus maculatus</name>
    <dbReference type="NCBI Taxonomy" id="8083"/>
    <lineage>
        <taxon>Eukaryota</taxon>
        <taxon>Metazoa</taxon>
        <taxon>Chordata</taxon>
        <taxon>Craniata</taxon>
        <taxon>Vertebrata</taxon>
        <taxon>Euteleostomi</taxon>
        <taxon>Actinopterygii</taxon>
        <taxon>Neopterygii</taxon>
        <taxon>Teleostei</taxon>
        <taxon>Neoteleostei</taxon>
        <taxon>Acanthomorphata</taxon>
        <taxon>Ovalentaria</taxon>
        <taxon>Atherinomorphae</taxon>
        <taxon>Cyprinodontiformes</taxon>
        <taxon>Poeciliidae</taxon>
        <taxon>Poeciliinae</taxon>
        <taxon>Xiphophorus</taxon>
    </lineage>
</organism>
<dbReference type="InterPro" id="IPR005112">
    <property type="entry name" value="dDENN_dom"/>
</dbReference>
<dbReference type="Pfam" id="PF03455">
    <property type="entry name" value="dDENN"/>
    <property type="match status" value="1"/>
</dbReference>
<sequence length="660" mass="75894">MRWTSLLPALTPEPNQSLIEYYPLFTTSYKVTLNLFFVFTEKENPYEDVDLKRRSLSRKSGLSENSRSWAAMDRKLNSPPQLPSKPSSQSLRLPCPSDRKSHRMSQLSKRYSHDEMLLIPQMGMSSSPCGLLDDSLCGTSDSLSSRRHWRIPKLVQRINSIYCTKRGKKRLKKLSMSNLETASLRGKAAPYSLLSQAHTQRLLKLQSILRRAPSYRTLELQLIEWQERELFEYFVVVSLKKKPGKNSYAPEVSYQFPKLERLTKQMREAEQRLKAIPQFCFPDAKDWSPVSEYTSETFSFMLTGEDGSRRFGYCRRLLPTGKGPRLPEVYCVISRLGCFDLFSTILDEVERRRGVSAALVYPFMRSLMESPFPAPGKIIKVKTFLPGAGNEVSTLDFNVLFRCLSVRQVLRVFASLLLERRVIFVADKLSTLSSCMHAVVALLYPFSWQHTFIPVLPASMLDIVCCPTPFLVGLLSSSLPKLKELPVEEALMVDLGTDRFIRQMDDEASLLPRKLQAALEQALEQRNDIINQDSDSESDEEYNSLNSLVSEAFIRFFLETMGHYSLFITQNERGERVFQREAFRKSVASKSIRRFLGVFMESQMFAGFIQDRELRKTRAKGLFEQRVDQYLEELPDTEQSGVNKFLKGLGNKMKFLHKKN</sequence>
<dbReference type="SMART" id="SM00801">
    <property type="entry name" value="dDENN"/>
    <property type="match status" value="1"/>
</dbReference>
<dbReference type="Proteomes" id="UP000002852">
    <property type="component" value="Unassembled WGS sequence"/>
</dbReference>
<accession>A0A3B5PRD0</accession>
<dbReference type="InterPro" id="IPR001194">
    <property type="entry name" value="cDENN_dom"/>
</dbReference>
<dbReference type="InterPro" id="IPR043153">
    <property type="entry name" value="DENN_C"/>
</dbReference>
<reference evidence="5" key="2">
    <citation type="journal article" date="2013" name="Nat. Genet.">
        <title>The genome of the platyfish, Xiphophorus maculatus, provides insights into evolutionary adaptation and several complex traits.</title>
        <authorList>
            <person name="Schartl M."/>
            <person name="Walter R.B."/>
            <person name="Shen Y."/>
            <person name="Garcia T."/>
            <person name="Catchen J."/>
            <person name="Amores A."/>
            <person name="Braasch I."/>
            <person name="Chalopin D."/>
            <person name="Volff J.N."/>
            <person name="Lesch K.P."/>
            <person name="Bisazza A."/>
            <person name="Minx P."/>
            <person name="Hillier L."/>
            <person name="Wilson R.K."/>
            <person name="Fuerstenberg S."/>
            <person name="Boore J."/>
            <person name="Searle S."/>
            <person name="Postlethwait J.H."/>
            <person name="Warren W.C."/>
        </authorList>
    </citation>
    <scope>NUCLEOTIDE SEQUENCE [LARGE SCALE GENOMIC DNA]</scope>
    <source>
        <strain evidence="5">JP 163 A</strain>
    </source>
</reference>
<dbReference type="PANTHER" id="PTHR15288">
    <property type="entry name" value="DENN DOMAIN-CONTAINING PROTEIN 2"/>
    <property type="match status" value="1"/>
</dbReference>
<evidence type="ECO:0000259" key="3">
    <source>
        <dbReference type="PROSITE" id="PS50211"/>
    </source>
</evidence>
<reference evidence="5" key="1">
    <citation type="submission" date="2012-01" db="EMBL/GenBank/DDBJ databases">
        <authorList>
            <person name="Walter R."/>
            <person name="Schartl M."/>
            <person name="Warren W."/>
        </authorList>
    </citation>
    <scope>NUCLEOTIDE SEQUENCE [LARGE SCALE GENOMIC DNA]</scope>
    <source>
        <strain evidence="5">JP 163 A</strain>
    </source>
</reference>
<dbReference type="FunFam" id="3.40.50.11500:FF:000004">
    <property type="entry name" value="DENN domain-containing protein 2C isoform X1"/>
    <property type="match status" value="1"/>
</dbReference>
<dbReference type="GO" id="GO:0070374">
    <property type="term" value="P:positive regulation of ERK1 and ERK2 cascade"/>
    <property type="evidence" value="ECO:0007669"/>
    <property type="project" value="TreeGrafter"/>
</dbReference>
<dbReference type="GO" id="GO:0005085">
    <property type="term" value="F:guanyl-nucleotide exchange factor activity"/>
    <property type="evidence" value="ECO:0007669"/>
    <property type="project" value="UniProtKB-KW"/>
</dbReference>
<dbReference type="PANTHER" id="PTHR15288:SF5">
    <property type="entry name" value="DENN DOMAIN-CONTAINING PROTEIN 2B"/>
    <property type="match status" value="1"/>
</dbReference>
<dbReference type="AlphaFoldDB" id="A0A3B5PRD0"/>
<dbReference type="InterPro" id="IPR005113">
    <property type="entry name" value="uDENN_dom"/>
</dbReference>
<dbReference type="Gene3D" id="3.40.50.11500">
    <property type="match status" value="1"/>
</dbReference>
<reference evidence="4" key="3">
    <citation type="submission" date="2025-08" db="UniProtKB">
        <authorList>
            <consortium name="Ensembl"/>
        </authorList>
    </citation>
    <scope>IDENTIFICATION</scope>
    <source>
        <strain evidence="4">JP 163 A</strain>
    </source>
</reference>
<proteinExistence type="predicted"/>
<dbReference type="FunFam" id="3.30.450.200:FF:000001">
    <property type="entry name" value="DENN domain-containing protein 2A isoform X1"/>
    <property type="match status" value="1"/>
</dbReference>
<dbReference type="PROSITE" id="PS50211">
    <property type="entry name" value="DENN"/>
    <property type="match status" value="1"/>
</dbReference>
<keyword evidence="1" id="KW-0344">Guanine-nucleotide releasing factor</keyword>
<evidence type="ECO:0000313" key="4">
    <source>
        <dbReference type="Ensembl" id="ENSXMAP00000021465.1"/>
    </source>
</evidence>
<dbReference type="Gene3D" id="3.30.450.200">
    <property type="match status" value="1"/>
</dbReference>
<dbReference type="SMART" id="SM00799">
    <property type="entry name" value="DENN"/>
    <property type="match status" value="1"/>
</dbReference>
<name>A0A3B5PRD0_XIPMA</name>
<dbReference type="Pfam" id="PF02141">
    <property type="entry name" value="DENN"/>
    <property type="match status" value="1"/>
</dbReference>
<keyword evidence="5" id="KW-1185">Reference proteome</keyword>
<dbReference type="InterPro" id="IPR051942">
    <property type="entry name" value="DENN_domain_containing_2"/>
</dbReference>
<dbReference type="Ensembl" id="ENSXMAT00000023607.1">
    <property type="protein sequence ID" value="ENSXMAP00000021465.1"/>
    <property type="gene ID" value="ENSXMAG00000009533.2"/>
</dbReference>
<feature type="compositionally biased region" description="Low complexity" evidence="2">
    <location>
        <begin position="84"/>
        <end position="94"/>
    </location>
</feature>
<feature type="domain" description="UDENN" evidence="3">
    <location>
        <begin position="232"/>
        <end position="619"/>
    </location>
</feature>
<feature type="region of interest" description="Disordered" evidence="2">
    <location>
        <begin position="67"/>
        <end position="107"/>
    </location>
</feature>
<dbReference type="GeneTree" id="ENSGT00950000182931"/>
<evidence type="ECO:0000256" key="1">
    <source>
        <dbReference type="ARBA" id="ARBA00022658"/>
    </source>
</evidence>
<evidence type="ECO:0000256" key="2">
    <source>
        <dbReference type="SAM" id="MobiDB-lite"/>
    </source>
</evidence>
<dbReference type="SMART" id="SM00800">
    <property type="entry name" value="uDENN"/>
    <property type="match status" value="1"/>
</dbReference>
<dbReference type="Pfam" id="PF03456">
    <property type="entry name" value="uDENN"/>
    <property type="match status" value="1"/>
</dbReference>
<reference evidence="4" key="4">
    <citation type="submission" date="2025-09" db="UniProtKB">
        <authorList>
            <consortium name="Ensembl"/>
        </authorList>
    </citation>
    <scope>IDENTIFICATION</scope>
    <source>
        <strain evidence="4">JP 163 A</strain>
    </source>
</reference>
<evidence type="ECO:0000313" key="5">
    <source>
        <dbReference type="Proteomes" id="UP000002852"/>
    </source>
</evidence>
<dbReference type="InterPro" id="IPR037516">
    <property type="entry name" value="Tripartite_DENN"/>
</dbReference>
<protein>
    <submittedName>
        <fullName evidence="4">DENN domain containing 2B</fullName>
    </submittedName>
</protein>